<accession>A0A084BBD6</accession>
<dbReference type="PANTHER" id="PTHR46082:SF6">
    <property type="entry name" value="AAA+ ATPASE DOMAIN-CONTAINING PROTEIN-RELATED"/>
    <property type="match status" value="1"/>
</dbReference>
<sequence length="586" mass="66476">MAEGLGIAASVIAVVDLSAKIGSLYSQYIKAVKNAKDDVARLLQEVTNLNIMTADINKSLNGPDSTRLRSSHRLGTAVKDSLAKLRTLKQELEKAKDKLRPGGRRSKITKYLNFHALRTLLLSINERIDGLAIQAKEDVSTARQPHFVVPFPRDPDFVERPAIQSWIQEQYSSPASRMALVAIDFSHEVHSKWPDRSVFWVHGGTRASFEESYRSLADSLAIPHRHDPMTDVLALVHDWLQRQDIAPWLMVLDNANNLDTFFNTTEQSPMASYLPKTGNGKILVTSRKLIIAEKLTGSQKFILQISTIDNVKALKLFQHKLKSSFNKSRAEELIYILNFVPLTYMLMKGDYAKADILITKAFNARERFLGAEHPSTLTCMNNLASTFWNQGRWKEAESLDQGRWKEAESLEVKVMETTQRVLGEEHPSTLTSIANLASTFWNQGQWKEAESLEVKVMETRQRVLGEEHPSTLTSMANLASIYMNQGRWKEAESLEVKVMETRQRVLGEEHPSTLMSMNNLASTFWNQGQWKEAESLYVKVMEIIQRVLGEEHPSTLMSMANLASTYINQGRWKEAELLQVKVMEKT</sequence>
<dbReference type="InterPro" id="IPR011990">
    <property type="entry name" value="TPR-like_helical_dom_sf"/>
</dbReference>
<dbReference type="Gene3D" id="1.25.40.10">
    <property type="entry name" value="Tetratricopeptide repeat domain"/>
    <property type="match status" value="2"/>
</dbReference>
<keyword evidence="3" id="KW-1185">Reference proteome</keyword>
<reference evidence="2 3" key="1">
    <citation type="journal article" date="2014" name="BMC Genomics">
        <title>Comparative genome sequencing reveals chemotype-specific gene clusters in the toxigenic black mold Stachybotrys.</title>
        <authorList>
            <person name="Semeiks J."/>
            <person name="Borek D."/>
            <person name="Otwinowski Z."/>
            <person name="Grishin N.V."/>
        </authorList>
    </citation>
    <scope>NUCLEOTIDE SEQUENCE [LARGE SCALE GENOMIC DNA]</scope>
    <source>
        <strain evidence="3">CBS 109288 / IBT 7711</strain>
    </source>
</reference>
<evidence type="ECO:0008006" key="4">
    <source>
        <dbReference type="Google" id="ProtNLM"/>
    </source>
</evidence>
<dbReference type="Pfam" id="PF13424">
    <property type="entry name" value="TPR_12"/>
    <property type="match status" value="2"/>
</dbReference>
<protein>
    <recommendedName>
        <fullName evidence="4">Fungal N-terminal domain-containing protein</fullName>
    </recommendedName>
</protein>
<dbReference type="HOGENOM" id="CLU_000288_125_8_1"/>
<dbReference type="PANTHER" id="PTHR46082">
    <property type="entry name" value="ATP/GTP-BINDING PROTEIN-RELATED"/>
    <property type="match status" value="1"/>
</dbReference>
<feature type="coiled-coil region" evidence="1">
    <location>
        <begin position="25"/>
        <end position="52"/>
    </location>
</feature>
<dbReference type="Pfam" id="PF13374">
    <property type="entry name" value="TPR_10"/>
    <property type="match status" value="3"/>
</dbReference>
<evidence type="ECO:0000313" key="2">
    <source>
        <dbReference type="EMBL" id="KEY74865.1"/>
    </source>
</evidence>
<name>A0A084BBD6_STACB</name>
<dbReference type="EMBL" id="KL647448">
    <property type="protein sequence ID" value="KEY74865.1"/>
    <property type="molecule type" value="Genomic_DNA"/>
</dbReference>
<dbReference type="OrthoDB" id="20872at2759"/>
<organism evidence="2 3">
    <name type="scientific">Stachybotrys chartarum (strain CBS 109288 / IBT 7711)</name>
    <name type="common">Toxic black mold</name>
    <name type="synonym">Stilbospora chartarum</name>
    <dbReference type="NCBI Taxonomy" id="1280523"/>
    <lineage>
        <taxon>Eukaryota</taxon>
        <taxon>Fungi</taxon>
        <taxon>Dikarya</taxon>
        <taxon>Ascomycota</taxon>
        <taxon>Pezizomycotina</taxon>
        <taxon>Sordariomycetes</taxon>
        <taxon>Hypocreomycetidae</taxon>
        <taxon>Hypocreales</taxon>
        <taxon>Stachybotryaceae</taxon>
        <taxon>Stachybotrys</taxon>
    </lineage>
</organism>
<dbReference type="SUPFAM" id="SSF48452">
    <property type="entry name" value="TPR-like"/>
    <property type="match status" value="2"/>
</dbReference>
<dbReference type="AlphaFoldDB" id="A0A084BBD6"/>
<dbReference type="Gene3D" id="3.40.50.300">
    <property type="entry name" value="P-loop containing nucleotide triphosphate hydrolases"/>
    <property type="match status" value="1"/>
</dbReference>
<proteinExistence type="predicted"/>
<evidence type="ECO:0000256" key="1">
    <source>
        <dbReference type="SAM" id="Coils"/>
    </source>
</evidence>
<evidence type="ECO:0000313" key="3">
    <source>
        <dbReference type="Proteomes" id="UP000028045"/>
    </source>
</evidence>
<gene>
    <name evidence="2" type="ORF">S7711_09809</name>
</gene>
<dbReference type="InterPro" id="IPR027417">
    <property type="entry name" value="P-loop_NTPase"/>
</dbReference>
<dbReference type="Proteomes" id="UP000028045">
    <property type="component" value="Unassembled WGS sequence"/>
</dbReference>
<keyword evidence="1" id="KW-0175">Coiled coil</keyword>
<dbReference type="InterPro" id="IPR053137">
    <property type="entry name" value="NLR-like"/>
</dbReference>